<feature type="transmembrane region" description="Helical" evidence="1">
    <location>
        <begin position="65"/>
        <end position="82"/>
    </location>
</feature>
<keyword evidence="1" id="KW-0812">Transmembrane</keyword>
<feature type="transmembrane region" description="Helical" evidence="1">
    <location>
        <begin position="35"/>
        <end position="53"/>
    </location>
</feature>
<organism evidence="2 3">
    <name type="scientific">Chitinophaga pinensis</name>
    <dbReference type="NCBI Taxonomy" id="79329"/>
    <lineage>
        <taxon>Bacteria</taxon>
        <taxon>Pseudomonadati</taxon>
        <taxon>Bacteroidota</taxon>
        <taxon>Chitinophagia</taxon>
        <taxon>Chitinophagales</taxon>
        <taxon>Chitinophagaceae</taxon>
        <taxon>Chitinophaga</taxon>
    </lineage>
</organism>
<dbReference type="PANTHER" id="PTHR41282:SF1">
    <property type="entry name" value="CONSERVED TRANSMEMBRANE PROTEIN-RELATED"/>
    <property type="match status" value="1"/>
</dbReference>
<keyword evidence="3" id="KW-1185">Reference proteome</keyword>
<dbReference type="Pfam" id="PF12811">
    <property type="entry name" value="BaxI_1"/>
    <property type="match status" value="1"/>
</dbReference>
<dbReference type="EMBL" id="VOHS01000008">
    <property type="protein sequence ID" value="TWW00565.1"/>
    <property type="molecule type" value="Genomic_DNA"/>
</dbReference>
<gene>
    <name evidence="2" type="ORF">FEF09_10990</name>
</gene>
<dbReference type="PANTHER" id="PTHR41282">
    <property type="entry name" value="CONSERVED TRANSMEMBRANE PROTEIN-RELATED"/>
    <property type="match status" value="1"/>
</dbReference>
<evidence type="ECO:0000256" key="1">
    <source>
        <dbReference type="SAM" id="Phobius"/>
    </source>
</evidence>
<reference evidence="2 3" key="1">
    <citation type="submission" date="2019-08" db="EMBL/GenBank/DDBJ databases">
        <title>Whole genome sequencing of chitin degrading bacteria Chitinophaga pinensis YS16.</title>
        <authorList>
            <person name="Singh R.P."/>
            <person name="Manchanda G."/>
            <person name="Maurya I.K."/>
            <person name="Joshi N.K."/>
            <person name="Srivastava A.K."/>
        </authorList>
    </citation>
    <scope>NUCLEOTIDE SEQUENCE [LARGE SCALE GENOMIC DNA]</scope>
    <source>
        <strain evidence="2 3">YS-16</strain>
    </source>
</reference>
<proteinExistence type="predicted"/>
<dbReference type="OrthoDB" id="116480at2"/>
<feature type="transmembrane region" description="Helical" evidence="1">
    <location>
        <begin position="116"/>
        <end position="137"/>
    </location>
</feature>
<dbReference type="RefSeq" id="WP_146305154.1">
    <property type="nucleotide sequence ID" value="NZ_VOHS01000008.1"/>
</dbReference>
<sequence>MALFGSGSNPILSDKTLQKAGSQSTEGTMTINGTIGKMAFLLALVVAAAVYAWGVPGRNQNPLPFLYGGMIAGIIITIIIIFKNEWAQYLAPAYAIAEGLTLGVFSVLFHNLYNGIVYQAVGLTFGVFAAMLILYRTRIIRVTERFKQIVFTAVAGIAIFYALAWILSMFNVRIPFLHEGSPMGIIFSLIVVGVASLRLCIDFDFIEKGAQQHAPKHVEWLASFGMLLTLVWLYLEILNLLAKLNRR</sequence>
<feature type="transmembrane region" description="Helical" evidence="1">
    <location>
        <begin position="182"/>
        <end position="201"/>
    </location>
</feature>
<protein>
    <submittedName>
        <fullName evidence="2">Bax inhibitor-1/YccA family protein</fullName>
    </submittedName>
</protein>
<comment type="caution">
    <text evidence="2">The sequence shown here is derived from an EMBL/GenBank/DDBJ whole genome shotgun (WGS) entry which is preliminary data.</text>
</comment>
<feature type="transmembrane region" description="Helical" evidence="1">
    <location>
        <begin position="149"/>
        <end position="170"/>
    </location>
</feature>
<dbReference type="PIRSF" id="PIRSF009160">
    <property type="entry name" value="UCP009160"/>
    <property type="match status" value="1"/>
</dbReference>
<dbReference type="InterPro" id="IPR010539">
    <property type="entry name" value="BaxI_1-like"/>
</dbReference>
<feature type="transmembrane region" description="Helical" evidence="1">
    <location>
        <begin position="221"/>
        <end position="242"/>
    </location>
</feature>
<evidence type="ECO:0000313" key="3">
    <source>
        <dbReference type="Proteomes" id="UP000318815"/>
    </source>
</evidence>
<keyword evidence="1" id="KW-0472">Membrane</keyword>
<dbReference type="AlphaFoldDB" id="A0A5C6LSZ1"/>
<feature type="transmembrane region" description="Helical" evidence="1">
    <location>
        <begin position="89"/>
        <end position="110"/>
    </location>
</feature>
<evidence type="ECO:0000313" key="2">
    <source>
        <dbReference type="EMBL" id="TWW00565.1"/>
    </source>
</evidence>
<accession>A0A5C6LSZ1</accession>
<dbReference type="Proteomes" id="UP000318815">
    <property type="component" value="Unassembled WGS sequence"/>
</dbReference>
<keyword evidence="1" id="KW-1133">Transmembrane helix</keyword>
<name>A0A5C6LSZ1_9BACT</name>